<protein>
    <submittedName>
        <fullName evidence="1">Uncharacterized protein</fullName>
    </submittedName>
</protein>
<evidence type="ECO:0000313" key="1">
    <source>
        <dbReference type="EMBL" id="CAF4392875.1"/>
    </source>
</evidence>
<sequence length="206" mass="23704">ALNEDIKEYNRELASLTMSMGVDLIPIDYDKRDMISGDGHHLSDSGVRLSHDMKWATHIREVATSCRKTLGVINRVFGEASQSIRLVLYLTCVLPETDYCSALYDSKFTTHLEPLEAVKRLASRIITRNFNYETDSLSLVNKLGLPDPSVRRRQPTSERPTFERPTFERPIGWIVWRCRNLKLYNVAATQTVHTYPYLPIPTRTYP</sequence>
<organism evidence="1 2">
    <name type="scientific">Didymodactylos carnosus</name>
    <dbReference type="NCBI Taxonomy" id="1234261"/>
    <lineage>
        <taxon>Eukaryota</taxon>
        <taxon>Metazoa</taxon>
        <taxon>Spiralia</taxon>
        <taxon>Gnathifera</taxon>
        <taxon>Rotifera</taxon>
        <taxon>Eurotatoria</taxon>
        <taxon>Bdelloidea</taxon>
        <taxon>Philodinida</taxon>
        <taxon>Philodinidae</taxon>
        <taxon>Didymodactylos</taxon>
    </lineage>
</organism>
<accession>A0A8S2VDC7</accession>
<dbReference type="Proteomes" id="UP000681722">
    <property type="component" value="Unassembled WGS sequence"/>
</dbReference>
<feature type="non-terminal residue" evidence="1">
    <location>
        <position position="1"/>
    </location>
</feature>
<gene>
    <name evidence="1" type="ORF">SRO942_LOCUS38991</name>
</gene>
<dbReference type="OrthoDB" id="421040at2759"/>
<reference evidence="1" key="1">
    <citation type="submission" date="2021-02" db="EMBL/GenBank/DDBJ databases">
        <authorList>
            <person name="Nowell W R."/>
        </authorList>
    </citation>
    <scope>NUCLEOTIDE SEQUENCE</scope>
</reference>
<dbReference type="AlphaFoldDB" id="A0A8S2VDC7"/>
<evidence type="ECO:0000313" key="2">
    <source>
        <dbReference type="Proteomes" id="UP000681722"/>
    </source>
</evidence>
<name>A0A8S2VDC7_9BILA</name>
<proteinExistence type="predicted"/>
<comment type="caution">
    <text evidence="1">The sequence shown here is derived from an EMBL/GenBank/DDBJ whole genome shotgun (WGS) entry which is preliminary data.</text>
</comment>
<dbReference type="EMBL" id="CAJOBC010090603">
    <property type="protein sequence ID" value="CAF4392875.1"/>
    <property type="molecule type" value="Genomic_DNA"/>
</dbReference>